<dbReference type="EMBL" id="CP106735">
    <property type="protein sequence ID" value="UXX79464.1"/>
    <property type="molecule type" value="Genomic_DNA"/>
</dbReference>
<dbReference type="PANTHER" id="PTHR43737">
    <property type="entry name" value="BLL7424 PROTEIN"/>
    <property type="match status" value="1"/>
</dbReference>
<dbReference type="PANTHER" id="PTHR43737:SF1">
    <property type="entry name" value="DUF1501 DOMAIN-CONTAINING PROTEIN"/>
    <property type="match status" value="1"/>
</dbReference>
<gene>
    <name evidence="2" type="ORF">N7E81_19130</name>
</gene>
<evidence type="ECO:0000256" key="1">
    <source>
        <dbReference type="SAM" id="SignalP"/>
    </source>
</evidence>
<organism evidence="2 3">
    <name type="scientific">Reichenbachiella carrageenanivorans</name>
    <dbReference type="NCBI Taxonomy" id="2979869"/>
    <lineage>
        <taxon>Bacteria</taxon>
        <taxon>Pseudomonadati</taxon>
        <taxon>Bacteroidota</taxon>
        <taxon>Cytophagia</taxon>
        <taxon>Cytophagales</taxon>
        <taxon>Reichenbachiellaceae</taxon>
        <taxon>Reichenbachiella</taxon>
    </lineage>
</organism>
<keyword evidence="3" id="KW-1185">Reference proteome</keyword>
<dbReference type="RefSeq" id="WP_263051202.1">
    <property type="nucleotide sequence ID" value="NZ_CP106735.1"/>
</dbReference>
<protein>
    <submittedName>
        <fullName evidence="2">DUF1501 domain-containing protein</fullName>
    </submittedName>
</protein>
<dbReference type="PROSITE" id="PS51318">
    <property type="entry name" value="TAT"/>
    <property type="match status" value="1"/>
</dbReference>
<dbReference type="Pfam" id="PF07394">
    <property type="entry name" value="DUF1501"/>
    <property type="match status" value="1"/>
</dbReference>
<dbReference type="InterPro" id="IPR010869">
    <property type="entry name" value="DUF1501"/>
</dbReference>
<evidence type="ECO:0000313" key="3">
    <source>
        <dbReference type="Proteomes" id="UP001062165"/>
    </source>
</evidence>
<proteinExistence type="predicted"/>
<accession>A0ABY6D0L7</accession>
<dbReference type="Proteomes" id="UP001062165">
    <property type="component" value="Chromosome"/>
</dbReference>
<reference evidence="2" key="1">
    <citation type="submission" date="2022-10" db="EMBL/GenBank/DDBJ databases">
        <title>Comparative genomics and taxonomic characterization of three novel marine species of genus Reichenbachiella exhibiting antioxidant and polysaccharide degradation activities.</title>
        <authorList>
            <person name="Muhammad N."/>
            <person name="Lee Y.-J."/>
            <person name="Ko J."/>
            <person name="Kim S.-G."/>
        </authorList>
    </citation>
    <scope>NUCLEOTIDE SEQUENCE</scope>
    <source>
        <strain evidence="2">Wsw4-B4</strain>
    </source>
</reference>
<evidence type="ECO:0000313" key="2">
    <source>
        <dbReference type="EMBL" id="UXX79464.1"/>
    </source>
</evidence>
<keyword evidence="1" id="KW-0732">Signal</keyword>
<dbReference type="InterPro" id="IPR006311">
    <property type="entry name" value="TAT_signal"/>
</dbReference>
<sequence>MLKSTHSRRQFLKQSSCITAGTLLLPSFLQAGLAPMTQDTRLVIVQLSGGNDGLNTIIPYQNTDLLRLRPNLLSSDRRLLKINDELAFNAGFSGFRDLYNQGDVCILNSVGYPNPNRSHFRSMDIWQSASPSDEYLSTGWIGRYLDQECGSEANIGAIEMSDVLSLALKGQKEKGTPLTNVGQFYQATKQVELDPTPHVHSPTADFLYKTAANTQNSAQYLYEKSKIYRSKHNYPNHKFGSDMKEISEMISSGVDAPIYYASLSGFDTHNNQLGRQERLLQMYSETMRIFADDLKSSDRWKNTLVLTFSEFGRRVTQNGSQGTDHGKANNLFLMGGGLKKQGLYNPLPNINQLDQGDLKHEIDFKQVYSTVLNDWLKTDARAIIKGDFKSLNFI</sequence>
<feature type="signal peptide" evidence="1">
    <location>
        <begin position="1"/>
        <end position="31"/>
    </location>
</feature>
<name>A0ABY6D0L7_9BACT</name>
<feature type="chain" id="PRO_5046800873" evidence="1">
    <location>
        <begin position="32"/>
        <end position="394"/>
    </location>
</feature>